<dbReference type="Pfam" id="PF13491">
    <property type="entry name" value="FtsK_4TM"/>
    <property type="match status" value="1"/>
</dbReference>
<dbReference type="GO" id="GO:0005524">
    <property type="term" value="F:ATP binding"/>
    <property type="evidence" value="ECO:0007669"/>
    <property type="project" value="UniProtKB-UniRule"/>
</dbReference>
<dbReference type="Gene3D" id="3.30.980.40">
    <property type="match status" value="1"/>
</dbReference>
<accession>A0A518BRT7</accession>
<dbReference type="InterPro" id="IPR050206">
    <property type="entry name" value="FtsK/SpoIIIE/SftA"/>
</dbReference>
<dbReference type="PROSITE" id="PS50901">
    <property type="entry name" value="FTSK"/>
    <property type="match status" value="1"/>
</dbReference>
<evidence type="ECO:0000256" key="1">
    <source>
        <dbReference type="ARBA" id="ARBA00004651"/>
    </source>
</evidence>
<proteinExistence type="inferred from homology"/>
<dbReference type="InterPro" id="IPR018541">
    <property type="entry name" value="Ftsk_gamma"/>
</dbReference>
<keyword evidence="7" id="KW-0159">Chromosome partition</keyword>
<comment type="subcellular location">
    <subcellularLocation>
        <location evidence="1">Cell membrane</location>
        <topology evidence="1">Multi-pass membrane protein</topology>
    </subcellularLocation>
</comment>
<keyword evidence="12" id="KW-0131">Cell cycle</keyword>
<evidence type="ECO:0000256" key="15">
    <source>
        <dbReference type="SAM" id="MobiDB-lite"/>
    </source>
</evidence>
<evidence type="ECO:0000256" key="2">
    <source>
        <dbReference type="ARBA" id="ARBA00006474"/>
    </source>
</evidence>
<dbReference type="InterPro" id="IPR025199">
    <property type="entry name" value="FtsK_4TM"/>
</dbReference>
<keyword evidence="10" id="KW-0238">DNA-binding</keyword>
<dbReference type="InterPro" id="IPR002543">
    <property type="entry name" value="FtsK_dom"/>
</dbReference>
<dbReference type="GO" id="GO:0003677">
    <property type="term" value="F:DNA binding"/>
    <property type="evidence" value="ECO:0007669"/>
    <property type="project" value="UniProtKB-KW"/>
</dbReference>
<dbReference type="GO" id="GO:0005886">
    <property type="term" value="C:plasma membrane"/>
    <property type="evidence" value="ECO:0007669"/>
    <property type="project" value="UniProtKB-SubCell"/>
</dbReference>
<gene>
    <name evidence="18" type="primary">ftsK</name>
    <name evidence="18" type="ORF">Pla133_48080</name>
</gene>
<dbReference type="PANTHER" id="PTHR22683:SF41">
    <property type="entry name" value="DNA TRANSLOCASE FTSK"/>
    <property type="match status" value="1"/>
</dbReference>
<feature type="compositionally biased region" description="Acidic residues" evidence="15">
    <location>
        <begin position="313"/>
        <end position="388"/>
    </location>
</feature>
<dbReference type="InterPro" id="IPR003593">
    <property type="entry name" value="AAA+_ATPase"/>
</dbReference>
<reference evidence="18 19" key="1">
    <citation type="submission" date="2019-02" db="EMBL/GenBank/DDBJ databases">
        <title>Deep-cultivation of Planctomycetes and their phenomic and genomic characterization uncovers novel biology.</title>
        <authorList>
            <person name="Wiegand S."/>
            <person name="Jogler M."/>
            <person name="Boedeker C."/>
            <person name="Pinto D."/>
            <person name="Vollmers J."/>
            <person name="Rivas-Marin E."/>
            <person name="Kohn T."/>
            <person name="Peeters S.H."/>
            <person name="Heuer A."/>
            <person name="Rast P."/>
            <person name="Oberbeckmann S."/>
            <person name="Bunk B."/>
            <person name="Jeske O."/>
            <person name="Meyerdierks A."/>
            <person name="Storesund J.E."/>
            <person name="Kallscheuer N."/>
            <person name="Luecker S."/>
            <person name="Lage O.M."/>
            <person name="Pohl T."/>
            <person name="Merkel B.J."/>
            <person name="Hornburger P."/>
            <person name="Mueller R.-W."/>
            <person name="Bruemmer F."/>
            <person name="Labrenz M."/>
            <person name="Spormann A.M."/>
            <person name="Op den Camp H."/>
            <person name="Overmann J."/>
            <person name="Amann R."/>
            <person name="Jetten M.S.M."/>
            <person name="Mascher T."/>
            <person name="Medema M.H."/>
            <person name="Devos D.P."/>
            <person name="Kaster A.-K."/>
            <person name="Ovreas L."/>
            <person name="Rohde M."/>
            <person name="Galperin M.Y."/>
            <person name="Jogler C."/>
        </authorList>
    </citation>
    <scope>NUCLEOTIDE SEQUENCE [LARGE SCALE GENOMIC DNA]</scope>
    <source>
        <strain evidence="18 19">Pla133</strain>
    </source>
</reference>
<evidence type="ECO:0000256" key="8">
    <source>
        <dbReference type="ARBA" id="ARBA00022840"/>
    </source>
</evidence>
<feature type="region of interest" description="Disordered" evidence="15">
    <location>
        <begin position="286"/>
        <end position="388"/>
    </location>
</feature>
<dbReference type="InterPro" id="IPR041027">
    <property type="entry name" value="FtsK_alpha"/>
</dbReference>
<keyword evidence="5 16" id="KW-0812">Transmembrane</keyword>
<evidence type="ECO:0000256" key="11">
    <source>
        <dbReference type="ARBA" id="ARBA00023136"/>
    </source>
</evidence>
<dbReference type="SMART" id="SM00843">
    <property type="entry name" value="Ftsk_gamma"/>
    <property type="match status" value="1"/>
</dbReference>
<keyword evidence="4" id="KW-0132">Cell division</keyword>
<dbReference type="Pfam" id="PF09397">
    <property type="entry name" value="FtsK_gamma"/>
    <property type="match status" value="1"/>
</dbReference>
<evidence type="ECO:0000256" key="6">
    <source>
        <dbReference type="ARBA" id="ARBA00022741"/>
    </source>
</evidence>
<comment type="subunit">
    <text evidence="13">Homohexamer. Forms a ring that surrounds DNA.</text>
</comment>
<dbReference type="InterPro" id="IPR027417">
    <property type="entry name" value="P-loop_NTPase"/>
</dbReference>
<dbReference type="SUPFAM" id="SSF52540">
    <property type="entry name" value="P-loop containing nucleoside triphosphate hydrolases"/>
    <property type="match status" value="1"/>
</dbReference>
<dbReference type="Pfam" id="PF17854">
    <property type="entry name" value="FtsK_alpha"/>
    <property type="match status" value="1"/>
</dbReference>
<feature type="region of interest" description="Disordered" evidence="15">
    <location>
        <begin position="1"/>
        <end position="28"/>
    </location>
</feature>
<feature type="transmembrane region" description="Helical" evidence="16">
    <location>
        <begin position="60"/>
        <end position="80"/>
    </location>
</feature>
<evidence type="ECO:0000256" key="13">
    <source>
        <dbReference type="ARBA" id="ARBA00025923"/>
    </source>
</evidence>
<dbReference type="InterPro" id="IPR036388">
    <property type="entry name" value="WH-like_DNA-bd_sf"/>
</dbReference>
<evidence type="ECO:0000259" key="17">
    <source>
        <dbReference type="PROSITE" id="PS50901"/>
    </source>
</evidence>
<feature type="transmembrane region" description="Helical" evidence="16">
    <location>
        <begin position="100"/>
        <end position="128"/>
    </location>
</feature>
<dbReference type="InterPro" id="IPR036390">
    <property type="entry name" value="WH_DNA-bd_sf"/>
</dbReference>
<name>A0A518BRT7_9BACT</name>
<dbReference type="GO" id="GO:0007059">
    <property type="term" value="P:chromosome segregation"/>
    <property type="evidence" value="ECO:0007669"/>
    <property type="project" value="UniProtKB-KW"/>
</dbReference>
<evidence type="ECO:0000256" key="7">
    <source>
        <dbReference type="ARBA" id="ARBA00022829"/>
    </source>
</evidence>
<evidence type="ECO:0000313" key="18">
    <source>
        <dbReference type="EMBL" id="QDU69687.1"/>
    </source>
</evidence>
<keyword evidence="8 14" id="KW-0067">ATP-binding</keyword>
<protein>
    <submittedName>
        <fullName evidence="18">DNA translocase FtsK</fullName>
    </submittedName>
</protein>
<feature type="compositionally biased region" description="Basic residues" evidence="15">
    <location>
        <begin position="9"/>
        <end position="21"/>
    </location>
</feature>
<keyword evidence="9 16" id="KW-1133">Transmembrane helix</keyword>
<keyword evidence="3" id="KW-1003">Cell membrane</keyword>
<evidence type="ECO:0000256" key="10">
    <source>
        <dbReference type="ARBA" id="ARBA00023125"/>
    </source>
</evidence>
<dbReference type="GO" id="GO:0051301">
    <property type="term" value="P:cell division"/>
    <property type="evidence" value="ECO:0007669"/>
    <property type="project" value="UniProtKB-KW"/>
</dbReference>
<organism evidence="18 19">
    <name type="scientific">Engelhardtia mirabilis</name>
    <dbReference type="NCBI Taxonomy" id="2528011"/>
    <lineage>
        <taxon>Bacteria</taxon>
        <taxon>Pseudomonadati</taxon>
        <taxon>Planctomycetota</taxon>
        <taxon>Planctomycetia</taxon>
        <taxon>Planctomycetia incertae sedis</taxon>
        <taxon>Engelhardtia</taxon>
    </lineage>
</organism>
<evidence type="ECO:0000313" key="19">
    <source>
        <dbReference type="Proteomes" id="UP000316921"/>
    </source>
</evidence>
<dbReference type="Gene3D" id="1.10.10.10">
    <property type="entry name" value="Winged helix-like DNA-binding domain superfamily/Winged helix DNA-binding domain"/>
    <property type="match status" value="1"/>
</dbReference>
<keyword evidence="19" id="KW-1185">Reference proteome</keyword>
<evidence type="ECO:0000256" key="3">
    <source>
        <dbReference type="ARBA" id="ARBA00022475"/>
    </source>
</evidence>
<evidence type="ECO:0000256" key="5">
    <source>
        <dbReference type="ARBA" id="ARBA00022692"/>
    </source>
</evidence>
<dbReference type="AlphaFoldDB" id="A0A518BRT7"/>
<feature type="transmembrane region" description="Helical" evidence="16">
    <location>
        <begin position="140"/>
        <end position="161"/>
    </location>
</feature>
<evidence type="ECO:0000256" key="4">
    <source>
        <dbReference type="ARBA" id="ARBA00022618"/>
    </source>
</evidence>
<keyword evidence="6 14" id="KW-0547">Nucleotide-binding</keyword>
<dbReference type="EMBL" id="CP036287">
    <property type="protein sequence ID" value="QDU69687.1"/>
    <property type="molecule type" value="Genomic_DNA"/>
</dbReference>
<evidence type="ECO:0000256" key="16">
    <source>
        <dbReference type="SAM" id="Phobius"/>
    </source>
</evidence>
<evidence type="ECO:0000256" key="9">
    <source>
        <dbReference type="ARBA" id="ARBA00022989"/>
    </source>
</evidence>
<dbReference type="Proteomes" id="UP000316921">
    <property type="component" value="Chromosome"/>
</dbReference>
<evidence type="ECO:0000256" key="12">
    <source>
        <dbReference type="ARBA" id="ARBA00023306"/>
    </source>
</evidence>
<feature type="binding site" evidence="14">
    <location>
        <begin position="577"/>
        <end position="584"/>
    </location>
    <ligand>
        <name>ATP</name>
        <dbReference type="ChEBI" id="CHEBI:30616"/>
    </ligand>
</feature>
<dbReference type="Pfam" id="PF01580">
    <property type="entry name" value="FtsK_SpoIIIE"/>
    <property type="match status" value="1"/>
</dbReference>
<dbReference type="SMART" id="SM00382">
    <property type="entry name" value="AAA"/>
    <property type="match status" value="1"/>
</dbReference>
<keyword evidence="11 16" id="KW-0472">Membrane</keyword>
<comment type="similarity">
    <text evidence="2">Belongs to the FtsK/SpoIIIE/SftA family.</text>
</comment>
<feature type="domain" description="FtsK" evidence="17">
    <location>
        <begin position="560"/>
        <end position="763"/>
    </location>
</feature>
<dbReference type="RefSeq" id="WP_145069813.1">
    <property type="nucleotide sequence ID" value="NZ_CP036287.1"/>
</dbReference>
<dbReference type="Gene3D" id="3.40.50.300">
    <property type="entry name" value="P-loop containing nucleotide triphosphate hydrolases"/>
    <property type="match status" value="1"/>
</dbReference>
<evidence type="ECO:0000256" key="14">
    <source>
        <dbReference type="PROSITE-ProRule" id="PRU00289"/>
    </source>
</evidence>
<dbReference type="SUPFAM" id="SSF46785">
    <property type="entry name" value="Winged helix' DNA-binding domain"/>
    <property type="match status" value="1"/>
</dbReference>
<sequence>MARAASKSTSKKGKAKSKAKRGAAPGPGRIRVALGRIGQLVGGLVAGADDEETHGHLREIGALLLIGFAVWLGIALFSFHQPYSDASGAAYSGVNWGGQLGFYLASWVLVALGLAGYLCVALGIAWGAVLVSGREVWWPLLRVFGTLCFLFSTALLLQLSLGEGFHERMLAGGSSNLPYGPGGWLARELIGPSENHSADAPAVLIAKFGRPGLWILLLGISLSSFLLATERTFYPSIRALLDWLGERRESQGEGAGAAVKGFAGRTLRGWWDFLRGADLELEPQAPPAAAAKAKAKATKTTPKKTSKKKAEEEAQPELFEEYEDDEEGEWEEEGAEEEWDEEPAASDDEEWEEGDEDEEWEEEDGDEAWDEDEEWEYEDEEEADADEVEPIVPAAALPKKKPTFNAPISLPFDPPTPPPGPWKFPPLDLLEPPSVNSGVTEEARGKIEAQAEKLENALRSFRVEANVVGSTIGPSVTMFELEVAQGTRMNRVTTLSSEIAAALKARSVRIIAPIPGRSTIGIEVPNGARRLVRFSELICKEAYDPKFAALPLFLGMDAEGNPIVEDLARMPHLLIAGQTGAGKSVCINTIIASLLLTRTPHEVQMIMVDPKMVELAMYSNVPHQMCPVVTDMKHATNVLLWAVEKMEGRYDLFKNAGVRNIKGYNALGEDKLKERMGDDFNEERTPRHVPYIVIIIDEMADLMMISKKEAEQAITRLAQKSRAVGIHVIVATQRPSTDVITGVLKANLPTRIAFTVASKIDSRVILDAMGAEKLLGQGDMLYNPPQSSSLKRVQGALVEDHELQAIVDFVEQESAPTFSQELIQAASGSRSETLADKDPSEQDDLWDDAVRVILKSKRGSASLLQRALGIGYTRASRLIDMMRDNGVVGAHKGSKASEVLLTLEQWEEMYGAAAGSGVDDD</sequence>
<feature type="compositionally biased region" description="Basic residues" evidence="15">
    <location>
        <begin position="293"/>
        <end position="307"/>
    </location>
</feature>
<dbReference type="KEGG" id="pbap:Pla133_48080"/>
<dbReference type="PANTHER" id="PTHR22683">
    <property type="entry name" value="SPORULATION PROTEIN RELATED"/>
    <property type="match status" value="1"/>
</dbReference>